<evidence type="ECO:0000313" key="1">
    <source>
        <dbReference type="EMBL" id="AIF39791.1"/>
    </source>
</evidence>
<evidence type="ECO:0000313" key="2">
    <source>
        <dbReference type="Proteomes" id="UP000027986"/>
    </source>
</evidence>
<organism evidence="1 2">
    <name type="scientific">Dermacoccus nishinomiyaensis</name>
    <dbReference type="NCBI Taxonomy" id="1274"/>
    <lineage>
        <taxon>Bacteria</taxon>
        <taxon>Bacillati</taxon>
        <taxon>Actinomycetota</taxon>
        <taxon>Actinomycetes</taxon>
        <taxon>Micrococcales</taxon>
        <taxon>Dermacoccaceae</taxon>
        <taxon>Dermacoccus</taxon>
    </lineage>
</organism>
<dbReference type="HOGENOM" id="CLU_1259724_0_0_11"/>
<sequence>MDECTYLYSEAIHHLRSTLDNMVWALAEPTLLTPGQQRGIGFPILSDESRWHDATKKQLRSVPGEFRDRVHEAQPFHAVPVPEASPLTGLQDLSNADKLRLRVRAVVSDGSLGINARFTWPGDAFGLHAPRRPEPVLTRHDWGPGAPLHRSVRTRDEFVEVGVTPTIELVATVDTPAGPIRLTESLAQLQGCVGNTAQWVMGENVIALIASLQTARSGE</sequence>
<reference evidence="1 2" key="1">
    <citation type="submission" date="2014-07" db="EMBL/GenBank/DDBJ databases">
        <title>Genome Sequencing of Dermacoccus nishinomiyaensis.</title>
        <authorList>
            <person name="Hong K.W."/>
            <person name="Chan K.G."/>
        </authorList>
    </citation>
    <scope>NUCLEOTIDE SEQUENCE [LARGE SCALE GENOMIC DNA]</scope>
    <source>
        <strain evidence="1 2">M25</strain>
    </source>
</reference>
<protein>
    <submittedName>
        <fullName evidence="1">Uncharacterized protein</fullName>
    </submittedName>
</protein>
<keyword evidence="2" id="KW-1185">Reference proteome</keyword>
<dbReference type="Proteomes" id="UP000027986">
    <property type="component" value="Chromosome"/>
</dbReference>
<dbReference type="AlphaFoldDB" id="A0A075JBZ6"/>
<gene>
    <name evidence="1" type="ORF">HX89_00910</name>
</gene>
<proteinExistence type="predicted"/>
<dbReference type="KEGG" id="dni:HX89_00910"/>
<name>A0A075JBZ6_9MICO</name>
<dbReference type="EMBL" id="CP008889">
    <property type="protein sequence ID" value="AIF39791.1"/>
    <property type="molecule type" value="Genomic_DNA"/>
</dbReference>
<accession>A0A075JBZ6</accession>